<gene>
    <name evidence="2" type="ORF">ACFONP_09245</name>
</gene>
<keyword evidence="1" id="KW-0472">Membrane</keyword>
<feature type="transmembrane region" description="Helical" evidence="1">
    <location>
        <begin position="77"/>
        <end position="98"/>
    </location>
</feature>
<proteinExistence type="predicted"/>
<dbReference type="RefSeq" id="WP_189574954.1">
    <property type="nucleotide sequence ID" value="NZ_BMXU01000002.1"/>
</dbReference>
<dbReference type="Proteomes" id="UP001595607">
    <property type="component" value="Unassembled WGS sequence"/>
</dbReference>
<accession>A0ABV7MBZ8</accession>
<sequence length="132" mass="13987">MRIKRGSSASHFMLSETVMLTGADQMIAQTAPSVQVTLPAGMDKVSFITFEGRSESVKLPPGEQTVKLAGRLNSPRGLSLIAELHPVIAIAIGMVVFFLGGFPLGFLAMPLVMAYAAVRLGTPTISAKVLEE</sequence>
<evidence type="ECO:0000256" key="1">
    <source>
        <dbReference type="SAM" id="Phobius"/>
    </source>
</evidence>
<dbReference type="EMBL" id="JBHRVA010000003">
    <property type="protein sequence ID" value="MFC3302915.1"/>
    <property type="molecule type" value="Genomic_DNA"/>
</dbReference>
<name>A0ABV7MBZ8_9PROT</name>
<reference evidence="3" key="1">
    <citation type="journal article" date="2019" name="Int. J. Syst. Evol. Microbiol.">
        <title>The Global Catalogue of Microorganisms (GCM) 10K type strain sequencing project: providing services to taxonomists for standard genome sequencing and annotation.</title>
        <authorList>
            <consortium name="The Broad Institute Genomics Platform"/>
            <consortium name="The Broad Institute Genome Sequencing Center for Infectious Disease"/>
            <person name="Wu L."/>
            <person name="Ma J."/>
        </authorList>
    </citation>
    <scope>NUCLEOTIDE SEQUENCE [LARGE SCALE GENOMIC DNA]</scope>
    <source>
        <strain evidence="3">KCTC 22245</strain>
    </source>
</reference>
<protein>
    <submittedName>
        <fullName evidence="2">Uncharacterized protein</fullName>
    </submittedName>
</protein>
<keyword evidence="1" id="KW-0812">Transmembrane</keyword>
<keyword evidence="1" id="KW-1133">Transmembrane helix</keyword>
<comment type="caution">
    <text evidence="2">The sequence shown here is derived from an EMBL/GenBank/DDBJ whole genome shotgun (WGS) entry which is preliminary data.</text>
</comment>
<evidence type="ECO:0000313" key="3">
    <source>
        <dbReference type="Proteomes" id="UP001595607"/>
    </source>
</evidence>
<evidence type="ECO:0000313" key="2">
    <source>
        <dbReference type="EMBL" id="MFC3302915.1"/>
    </source>
</evidence>
<keyword evidence="3" id="KW-1185">Reference proteome</keyword>
<organism evidence="2 3">
    <name type="scientific">Parvularcula lutaonensis</name>
    <dbReference type="NCBI Taxonomy" id="491923"/>
    <lineage>
        <taxon>Bacteria</taxon>
        <taxon>Pseudomonadati</taxon>
        <taxon>Pseudomonadota</taxon>
        <taxon>Alphaproteobacteria</taxon>
        <taxon>Parvularculales</taxon>
        <taxon>Parvularculaceae</taxon>
        <taxon>Parvularcula</taxon>
    </lineage>
</organism>